<gene>
    <name evidence="3" type="ORF">B6C91_02925</name>
    <name evidence="2" type="ORF">B6D08_00010</name>
</gene>
<accession>A0A242NM46</accession>
<comment type="caution">
    <text evidence="2">The sequence shown here is derived from an EMBL/GenBank/DDBJ whole genome shotgun (WGS) entry which is preliminary data.</text>
</comment>
<dbReference type="EMBL" id="NART01000007">
    <property type="protein sequence ID" value="OTQ11303.1"/>
    <property type="molecule type" value="Genomic_DNA"/>
</dbReference>
<evidence type="ECO:0000313" key="2">
    <source>
        <dbReference type="EMBL" id="OTQ01621.1"/>
    </source>
</evidence>
<dbReference type="Proteomes" id="UP000194800">
    <property type="component" value="Unassembled WGS sequence"/>
</dbReference>
<keyword evidence="1" id="KW-1133">Transmembrane helix</keyword>
<organism evidence="2 5">
    <name type="scientific">Gilliamella apicola</name>
    <dbReference type="NCBI Taxonomy" id="1196095"/>
    <lineage>
        <taxon>Bacteria</taxon>
        <taxon>Pseudomonadati</taxon>
        <taxon>Pseudomonadota</taxon>
        <taxon>Gammaproteobacteria</taxon>
        <taxon>Orbales</taxon>
        <taxon>Orbaceae</taxon>
        <taxon>Gilliamella</taxon>
    </lineage>
</organism>
<reference evidence="4 5" key="1">
    <citation type="submission" date="2017-03" db="EMBL/GenBank/DDBJ databases">
        <title>Comparative genomics of honeybee gut symbionts reveal geographically distinct and subgroup specific antibiotic resistance.</title>
        <authorList>
            <person name="Ludvigsen J."/>
            <person name="Porcellato D."/>
            <person name="Labee-Lund T.M."/>
            <person name="Amdam G.V."/>
            <person name="Rudi K."/>
        </authorList>
    </citation>
    <scope>NUCLEOTIDE SEQUENCE [LARGE SCALE GENOMIC DNA]</scope>
    <source>
        <strain evidence="2 5">A-7-12</strain>
        <strain evidence="3 4">A-9-12</strain>
    </source>
</reference>
<proteinExistence type="predicted"/>
<feature type="transmembrane region" description="Helical" evidence="1">
    <location>
        <begin position="12"/>
        <end position="35"/>
    </location>
</feature>
<keyword evidence="1" id="KW-0812">Transmembrane</keyword>
<evidence type="ECO:0000256" key="1">
    <source>
        <dbReference type="SAM" id="Phobius"/>
    </source>
</evidence>
<feature type="transmembrane region" description="Helical" evidence="1">
    <location>
        <begin position="47"/>
        <end position="69"/>
    </location>
</feature>
<keyword evidence="4" id="KW-1185">Reference proteome</keyword>
<sequence>MESRNQLTFQQITNLIPVWWKSPLILFAILLASIITQNNYLANIAMVMAWLKIILFVVMSILVFVGYAMSLTSKSTNDSVKQEKLIDLAEHY</sequence>
<protein>
    <submittedName>
        <fullName evidence="2">Uncharacterized protein</fullName>
    </submittedName>
</protein>
<keyword evidence="1" id="KW-0472">Membrane</keyword>
<evidence type="ECO:0000313" key="3">
    <source>
        <dbReference type="EMBL" id="OTQ11303.1"/>
    </source>
</evidence>
<dbReference type="RefSeq" id="WP_086300401.1">
    <property type="nucleotide sequence ID" value="NZ_MZNE01000041.1"/>
</dbReference>
<evidence type="ECO:0000313" key="4">
    <source>
        <dbReference type="Proteomes" id="UP000194800"/>
    </source>
</evidence>
<dbReference type="AlphaFoldDB" id="A0A242NM46"/>
<dbReference type="EMBL" id="NARP01000001">
    <property type="protein sequence ID" value="OTQ01621.1"/>
    <property type="molecule type" value="Genomic_DNA"/>
</dbReference>
<dbReference type="Proteomes" id="UP000194977">
    <property type="component" value="Unassembled WGS sequence"/>
</dbReference>
<name>A0A242NM46_9GAMM</name>
<evidence type="ECO:0000313" key="5">
    <source>
        <dbReference type="Proteomes" id="UP000194977"/>
    </source>
</evidence>